<evidence type="ECO:0000313" key="1">
    <source>
        <dbReference type="EMBL" id="PNR26387.1"/>
    </source>
</evidence>
<sequence length="72" mass="7980">MRTVVWGSVSGKVRSLVSPTLLSGEGERLWSTDCTCEGWYEFNLFTGRLMADQLSLTCASLLGVMESKVEPY</sequence>
<dbReference type="AlphaFoldDB" id="A0A2K1IAT5"/>
<proteinExistence type="predicted"/>
<reference evidence="1 3" key="1">
    <citation type="journal article" date="2008" name="Science">
        <title>The Physcomitrella genome reveals evolutionary insights into the conquest of land by plants.</title>
        <authorList>
            <person name="Rensing S."/>
            <person name="Lang D."/>
            <person name="Zimmer A."/>
            <person name="Terry A."/>
            <person name="Salamov A."/>
            <person name="Shapiro H."/>
            <person name="Nishiyama T."/>
            <person name="Perroud P.-F."/>
            <person name="Lindquist E."/>
            <person name="Kamisugi Y."/>
            <person name="Tanahashi T."/>
            <person name="Sakakibara K."/>
            <person name="Fujita T."/>
            <person name="Oishi K."/>
            <person name="Shin-I T."/>
            <person name="Kuroki Y."/>
            <person name="Toyoda A."/>
            <person name="Suzuki Y."/>
            <person name="Hashimoto A."/>
            <person name="Yamaguchi K."/>
            <person name="Sugano A."/>
            <person name="Kohara Y."/>
            <person name="Fujiyama A."/>
            <person name="Anterola A."/>
            <person name="Aoki S."/>
            <person name="Ashton N."/>
            <person name="Barbazuk W.B."/>
            <person name="Barker E."/>
            <person name="Bennetzen J."/>
            <person name="Bezanilla M."/>
            <person name="Blankenship R."/>
            <person name="Cho S.H."/>
            <person name="Dutcher S."/>
            <person name="Estelle M."/>
            <person name="Fawcett J.A."/>
            <person name="Gundlach H."/>
            <person name="Hanada K."/>
            <person name="Heyl A."/>
            <person name="Hicks K.A."/>
            <person name="Hugh J."/>
            <person name="Lohr M."/>
            <person name="Mayer K."/>
            <person name="Melkozernov A."/>
            <person name="Murata T."/>
            <person name="Nelson D."/>
            <person name="Pils B."/>
            <person name="Prigge M."/>
            <person name="Reiss B."/>
            <person name="Renner T."/>
            <person name="Rombauts S."/>
            <person name="Rushton P."/>
            <person name="Sanderfoot A."/>
            <person name="Schween G."/>
            <person name="Shiu S.-H."/>
            <person name="Stueber K."/>
            <person name="Theodoulou F.L."/>
            <person name="Tu H."/>
            <person name="Van de Peer Y."/>
            <person name="Verrier P.J."/>
            <person name="Waters E."/>
            <person name="Wood A."/>
            <person name="Yang L."/>
            <person name="Cove D."/>
            <person name="Cuming A."/>
            <person name="Hasebe M."/>
            <person name="Lucas S."/>
            <person name="Mishler D.B."/>
            <person name="Reski R."/>
            <person name="Grigoriev I."/>
            <person name="Quatrano R.S."/>
            <person name="Boore J.L."/>
        </authorList>
    </citation>
    <scope>NUCLEOTIDE SEQUENCE [LARGE SCALE GENOMIC DNA]</scope>
    <source>
        <strain evidence="2 3">cv. Gransden 2004</strain>
    </source>
</reference>
<keyword evidence="3" id="KW-1185">Reference proteome</keyword>
<name>A0A2K1IAT5_PHYPA</name>
<organism evidence="1">
    <name type="scientific">Physcomitrium patens</name>
    <name type="common">Spreading-leaved earth moss</name>
    <name type="synonym">Physcomitrella patens</name>
    <dbReference type="NCBI Taxonomy" id="3218"/>
    <lineage>
        <taxon>Eukaryota</taxon>
        <taxon>Viridiplantae</taxon>
        <taxon>Streptophyta</taxon>
        <taxon>Embryophyta</taxon>
        <taxon>Bryophyta</taxon>
        <taxon>Bryophytina</taxon>
        <taxon>Bryopsida</taxon>
        <taxon>Funariidae</taxon>
        <taxon>Funariales</taxon>
        <taxon>Funariaceae</taxon>
        <taxon>Physcomitrium</taxon>
    </lineage>
</organism>
<protein>
    <submittedName>
        <fullName evidence="1 2">Uncharacterized protein</fullName>
    </submittedName>
</protein>
<reference evidence="2" key="3">
    <citation type="submission" date="2020-12" db="UniProtKB">
        <authorList>
            <consortium name="EnsemblPlants"/>
        </authorList>
    </citation>
    <scope>IDENTIFICATION</scope>
</reference>
<dbReference type="EnsemblPlants" id="Pp3c27_5350V3.1">
    <property type="protein sequence ID" value="Pp3c27_5350V3.1"/>
    <property type="gene ID" value="Pp3c27_5350"/>
</dbReference>
<accession>A0A2K1IAT5</accession>
<dbReference type="Gramene" id="Pp3c27_5350V3.1">
    <property type="protein sequence ID" value="Pp3c27_5350V3.1"/>
    <property type="gene ID" value="Pp3c27_5350"/>
</dbReference>
<evidence type="ECO:0000313" key="2">
    <source>
        <dbReference type="EnsemblPlants" id="Pp3c27_5350V3.1"/>
    </source>
</evidence>
<evidence type="ECO:0000313" key="3">
    <source>
        <dbReference type="Proteomes" id="UP000006727"/>
    </source>
</evidence>
<gene>
    <name evidence="2" type="primary">LOC112278487</name>
    <name evidence="1" type="ORF">PHYPA_030962</name>
</gene>
<dbReference type="Proteomes" id="UP000006727">
    <property type="component" value="Chromosome 27"/>
</dbReference>
<dbReference type="EMBL" id="ABEU02000027">
    <property type="protein sequence ID" value="PNR26387.1"/>
    <property type="molecule type" value="Genomic_DNA"/>
</dbReference>
<reference evidence="1 3" key="2">
    <citation type="journal article" date="2018" name="Plant J.">
        <title>The Physcomitrella patens chromosome-scale assembly reveals moss genome structure and evolution.</title>
        <authorList>
            <person name="Lang D."/>
            <person name="Ullrich K.K."/>
            <person name="Murat F."/>
            <person name="Fuchs J."/>
            <person name="Jenkins J."/>
            <person name="Haas F.B."/>
            <person name="Piednoel M."/>
            <person name="Gundlach H."/>
            <person name="Van Bel M."/>
            <person name="Meyberg R."/>
            <person name="Vives C."/>
            <person name="Morata J."/>
            <person name="Symeonidi A."/>
            <person name="Hiss M."/>
            <person name="Muchero W."/>
            <person name="Kamisugi Y."/>
            <person name="Saleh O."/>
            <person name="Blanc G."/>
            <person name="Decker E.L."/>
            <person name="van Gessel N."/>
            <person name="Grimwood J."/>
            <person name="Hayes R.D."/>
            <person name="Graham S.W."/>
            <person name="Gunter L.E."/>
            <person name="McDaniel S.F."/>
            <person name="Hoernstein S.N.W."/>
            <person name="Larsson A."/>
            <person name="Li F.W."/>
            <person name="Perroud P.F."/>
            <person name="Phillips J."/>
            <person name="Ranjan P."/>
            <person name="Rokshar D.S."/>
            <person name="Rothfels C.J."/>
            <person name="Schneider L."/>
            <person name="Shu S."/>
            <person name="Stevenson D.W."/>
            <person name="Thummler F."/>
            <person name="Tillich M."/>
            <person name="Villarreal Aguilar J.C."/>
            <person name="Widiez T."/>
            <person name="Wong G.K."/>
            <person name="Wymore A."/>
            <person name="Zhang Y."/>
            <person name="Zimmer A.D."/>
            <person name="Quatrano R.S."/>
            <person name="Mayer K.F.X."/>
            <person name="Goodstein D."/>
            <person name="Casacuberta J.M."/>
            <person name="Vandepoele K."/>
            <person name="Reski R."/>
            <person name="Cuming A.C."/>
            <person name="Tuskan G.A."/>
            <person name="Maumus F."/>
            <person name="Salse J."/>
            <person name="Schmutz J."/>
            <person name="Rensing S.A."/>
        </authorList>
    </citation>
    <scope>NUCLEOTIDE SEQUENCE [LARGE SCALE GENOMIC DNA]</scope>
    <source>
        <strain evidence="2 3">cv. Gransden 2004</strain>
    </source>
</reference>